<keyword evidence="7" id="KW-1185">Reference proteome</keyword>
<dbReference type="InterPro" id="IPR050482">
    <property type="entry name" value="Sensor_HK_TwoCompSys"/>
</dbReference>
<keyword evidence="1" id="KW-0808">Transferase</keyword>
<dbReference type="InterPro" id="IPR036890">
    <property type="entry name" value="HATPase_C_sf"/>
</dbReference>
<feature type="transmembrane region" description="Helical" evidence="4">
    <location>
        <begin position="40"/>
        <end position="60"/>
    </location>
</feature>
<feature type="transmembrane region" description="Helical" evidence="4">
    <location>
        <begin position="6"/>
        <end position="28"/>
    </location>
</feature>
<dbReference type="AlphaFoldDB" id="A0A419S6X4"/>
<dbReference type="Proteomes" id="UP000283433">
    <property type="component" value="Unassembled WGS sequence"/>
</dbReference>
<accession>A0A419S6X4</accession>
<evidence type="ECO:0000256" key="4">
    <source>
        <dbReference type="SAM" id="Phobius"/>
    </source>
</evidence>
<dbReference type="SUPFAM" id="SSF55874">
    <property type="entry name" value="ATPase domain of HSP90 chaperone/DNA topoisomerase II/histidine kinase"/>
    <property type="match status" value="1"/>
</dbReference>
<feature type="transmembrane region" description="Helical" evidence="4">
    <location>
        <begin position="217"/>
        <end position="233"/>
    </location>
</feature>
<dbReference type="CDD" id="cd16917">
    <property type="entry name" value="HATPase_UhpB-NarQ-NarX-like"/>
    <property type="match status" value="1"/>
</dbReference>
<feature type="domain" description="Histidine kinase" evidence="5">
    <location>
        <begin position="267"/>
        <end position="457"/>
    </location>
</feature>
<dbReference type="InterPro" id="IPR003594">
    <property type="entry name" value="HATPase_dom"/>
</dbReference>
<feature type="transmembrane region" description="Helical" evidence="4">
    <location>
        <begin position="66"/>
        <end position="87"/>
    </location>
</feature>
<evidence type="ECO:0000259" key="5">
    <source>
        <dbReference type="PROSITE" id="PS50109"/>
    </source>
</evidence>
<keyword evidence="4" id="KW-0472">Membrane</keyword>
<keyword evidence="2" id="KW-0418">Kinase</keyword>
<dbReference type="InterPro" id="IPR005467">
    <property type="entry name" value="His_kinase_dom"/>
</dbReference>
<dbReference type="Pfam" id="PF02518">
    <property type="entry name" value="HATPase_c"/>
    <property type="match status" value="1"/>
</dbReference>
<feature type="transmembrane region" description="Helical" evidence="4">
    <location>
        <begin position="186"/>
        <end position="205"/>
    </location>
</feature>
<feature type="transmembrane region" description="Helical" evidence="4">
    <location>
        <begin position="99"/>
        <end position="118"/>
    </location>
</feature>
<sequence>MLHKAPFVLYLNLTVCLVLFLMVLPIVLNRLEALKVRVAFFLIFFTVIITCLINLLILYWSNYRLVPLGFFAFSFPLMFGPFIYFYVKSLLNSPVKKNILLSLLVPFISVSYGIYIWLQNTAEQQEVFRRMIYDEGSFYQVLNLFTLIITLVYCVKAWAFLTSAQLQKSTEESLYMRLKKAWAKEFILYIAGNVLVFLILVIVLTKFLDVPSVDMDLIGMPVFMLFVYLLISVRSMMMYKEFEVQYVLNYAESVKRIQEQRLEISRDVHDNIGSQLTFIRSILDNLKSSPQFEDDALAPQLKELSDCCNDSITELRNTLWVLNSDEIHLEDLQHKMMNFIDKARAIKKTIRFATSFSFEENRIISSKQAVNIFRIFQEIINNALKHSGATAVSVKLTQNAGLLSLHVSDNGCGFDSEIGYKGYGLKNMVARVTAINGKLKLKSKVNGGTRYDIDFIG</sequence>
<dbReference type="GO" id="GO:0046983">
    <property type="term" value="F:protein dimerization activity"/>
    <property type="evidence" value="ECO:0007669"/>
    <property type="project" value="InterPro"/>
</dbReference>
<comment type="caution">
    <text evidence="6">The sequence shown here is derived from an EMBL/GenBank/DDBJ whole genome shotgun (WGS) entry which is preliminary data.</text>
</comment>
<organism evidence="6 7">
    <name type="scientific">Pelobium manganitolerans</name>
    <dbReference type="NCBI Taxonomy" id="1842495"/>
    <lineage>
        <taxon>Bacteria</taxon>
        <taxon>Pseudomonadati</taxon>
        <taxon>Bacteroidota</taxon>
        <taxon>Sphingobacteriia</taxon>
        <taxon>Sphingobacteriales</taxon>
        <taxon>Sphingobacteriaceae</taxon>
        <taxon>Pelobium</taxon>
    </lineage>
</organism>
<protein>
    <recommendedName>
        <fullName evidence="5">Histidine kinase domain-containing protein</fullName>
    </recommendedName>
</protein>
<evidence type="ECO:0000256" key="2">
    <source>
        <dbReference type="ARBA" id="ARBA00022777"/>
    </source>
</evidence>
<dbReference type="EMBL" id="MBTA01000012">
    <property type="protein sequence ID" value="RKD17060.1"/>
    <property type="molecule type" value="Genomic_DNA"/>
</dbReference>
<keyword evidence="4" id="KW-1133">Transmembrane helix</keyword>
<proteinExistence type="predicted"/>
<dbReference type="Pfam" id="PF07730">
    <property type="entry name" value="HisKA_3"/>
    <property type="match status" value="1"/>
</dbReference>
<dbReference type="Gene3D" id="3.30.565.10">
    <property type="entry name" value="Histidine kinase-like ATPase, C-terminal domain"/>
    <property type="match status" value="1"/>
</dbReference>
<keyword evidence="4" id="KW-0812">Transmembrane</keyword>
<name>A0A419S6X4_9SPHI</name>
<evidence type="ECO:0000256" key="1">
    <source>
        <dbReference type="ARBA" id="ARBA00022679"/>
    </source>
</evidence>
<reference evidence="6 7" key="1">
    <citation type="submission" date="2016-07" db="EMBL/GenBank/DDBJ databases">
        <title>Genome of Pelobium manganitolerans.</title>
        <authorList>
            <person name="Wu S."/>
            <person name="Wang G."/>
        </authorList>
    </citation>
    <scope>NUCLEOTIDE SEQUENCE [LARGE SCALE GENOMIC DNA]</scope>
    <source>
        <strain evidence="6 7">YS-25</strain>
    </source>
</reference>
<dbReference type="GO" id="GO:0000155">
    <property type="term" value="F:phosphorelay sensor kinase activity"/>
    <property type="evidence" value="ECO:0007669"/>
    <property type="project" value="InterPro"/>
</dbReference>
<dbReference type="Gene3D" id="1.20.5.1930">
    <property type="match status" value="1"/>
</dbReference>
<evidence type="ECO:0000313" key="7">
    <source>
        <dbReference type="Proteomes" id="UP000283433"/>
    </source>
</evidence>
<keyword evidence="3" id="KW-0902">Two-component regulatory system</keyword>
<evidence type="ECO:0000313" key="6">
    <source>
        <dbReference type="EMBL" id="RKD17060.1"/>
    </source>
</evidence>
<dbReference type="InterPro" id="IPR011712">
    <property type="entry name" value="Sig_transdc_His_kin_sub3_dim/P"/>
</dbReference>
<dbReference type="OrthoDB" id="5401121at2"/>
<dbReference type="GO" id="GO:0016020">
    <property type="term" value="C:membrane"/>
    <property type="evidence" value="ECO:0007669"/>
    <property type="project" value="InterPro"/>
</dbReference>
<dbReference type="PANTHER" id="PTHR24421">
    <property type="entry name" value="NITRATE/NITRITE SENSOR PROTEIN NARX-RELATED"/>
    <property type="match status" value="1"/>
</dbReference>
<gene>
    <name evidence="6" type="ORF">BCY91_02625</name>
</gene>
<dbReference type="PROSITE" id="PS50109">
    <property type="entry name" value="HIS_KIN"/>
    <property type="match status" value="1"/>
</dbReference>
<evidence type="ECO:0000256" key="3">
    <source>
        <dbReference type="ARBA" id="ARBA00023012"/>
    </source>
</evidence>
<feature type="transmembrane region" description="Helical" evidence="4">
    <location>
        <begin position="138"/>
        <end position="161"/>
    </location>
</feature>